<dbReference type="PANTHER" id="PTHR43163">
    <property type="entry name" value="DIPEPTIDE TRANSPORT SYSTEM PERMEASE PROTEIN DPPB-RELATED"/>
    <property type="match status" value="1"/>
</dbReference>
<feature type="transmembrane region" description="Helical" evidence="7">
    <location>
        <begin position="100"/>
        <end position="121"/>
    </location>
</feature>
<feature type="transmembrane region" description="Helical" evidence="7">
    <location>
        <begin position="179"/>
        <end position="199"/>
    </location>
</feature>
<keyword evidence="6 7" id="KW-0472">Membrane</keyword>
<name>A0A087EKS5_9BIFI</name>
<dbReference type="RefSeq" id="WP_044259182.1">
    <property type="nucleotide sequence ID" value="NZ_JAXEUP010000005.1"/>
</dbReference>
<evidence type="ECO:0000256" key="1">
    <source>
        <dbReference type="ARBA" id="ARBA00004651"/>
    </source>
</evidence>
<comment type="subcellular location">
    <subcellularLocation>
        <location evidence="1 7">Cell membrane</location>
        <topology evidence="1 7">Multi-pass membrane protein</topology>
    </subcellularLocation>
</comment>
<dbReference type="GO" id="GO:0005886">
    <property type="term" value="C:plasma membrane"/>
    <property type="evidence" value="ECO:0007669"/>
    <property type="project" value="UniProtKB-SubCell"/>
</dbReference>
<keyword evidence="5 7" id="KW-1133">Transmembrane helix</keyword>
<dbReference type="GO" id="GO:0055085">
    <property type="term" value="P:transmembrane transport"/>
    <property type="evidence" value="ECO:0007669"/>
    <property type="project" value="InterPro"/>
</dbReference>
<dbReference type="InterPro" id="IPR035906">
    <property type="entry name" value="MetI-like_sf"/>
</dbReference>
<feature type="transmembrane region" description="Helical" evidence="7">
    <location>
        <begin position="289"/>
        <end position="310"/>
    </location>
</feature>
<accession>A0A087EKS5</accession>
<evidence type="ECO:0000313" key="10">
    <source>
        <dbReference type="Proteomes" id="UP000029080"/>
    </source>
</evidence>
<dbReference type="AlphaFoldDB" id="A0A087EKS5"/>
<evidence type="ECO:0000256" key="3">
    <source>
        <dbReference type="ARBA" id="ARBA00022475"/>
    </source>
</evidence>
<organism evidence="9 10">
    <name type="scientific">Bifidobacterium tsurumiense</name>
    <dbReference type="NCBI Taxonomy" id="356829"/>
    <lineage>
        <taxon>Bacteria</taxon>
        <taxon>Bacillati</taxon>
        <taxon>Actinomycetota</taxon>
        <taxon>Actinomycetes</taxon>
        <taxon>Bifidobacteriales</taxon>
        <taxon>Bifidobacteriaceae</taxon>
        <taxon>Bifidobacterium</taxon>
    </lineage>
</organism>
<dbReference type="Gene3D" id="1.10.3720.10">
    <property type="entry name" value="MetI-like"/>
    <property type="match status" value="1"/>
</dbReference>
<dbReference type="Pfam" id="PF19300">
    <property type="entry name" value="BPD_transp_1_N"/>
    <property type="match status" value="1"/>
</dbReference>
<dbReference type="Pfam" id="PF00528">
    <property type="entry name" value="BPD_transp_1"/>
    <property type="match status" value="1"/>
</dbReference>
<dbReference type="eggNOG" id="COG0601">
    <property type="taxonomic scope" value="Bacteria"/>
</dbReference>
<gene>
    <name evidence="9" type="ORF">BITS_0892</name>
</gene>
<keyword evidence="2 7" id="KW-0813">Transport</keyword>
<dbReference type="OrthoDB" id="9778910at2"/>
<evidence type="ECO:0000256" key="2">
    <source>
        <dbReference type="ARBA" id="ARBA00022448"/>
    </source>
</evidence>
<dbReference type="PANTHER" id="PTHR43163:SF6">
    <property type="entry name" value="DIPEPTIDE TRANSPORT SYSTEM PERMEASE PROTEIN DPPB-RELATED"/>
    <property type="match status" value="1"/>
</dbReference>
<feature type="transmembrane region" description="Helical" evidence="7">
    <location>
        <begin position="242"/>
        <end position="269"/>
    </location>
</feature>
<dbReference type="InterPro" id="IPR000515">
    <property type="entry name" value="MetI-like"/>
</dbReference>
<dbReference type="PROSITE" id="PS50928">
    <property type="entry name" value="ABC_TM1"/>
    <property type="match status" value="1"/>
</dbReference>
<dbReference type="STRING" id="356829.BITS_0892"/>
<protein>
    <submittedName>
        <fullName evidence="9">Peptide ABC transporter substrate-binding protein</fullName>
    </submittedName>
</protein>
<dbReference type="SUPFAM" id="SSF161098">
    <property type="entry name" value="MetI-like"/>
    <property type="match status" value="1"/>
</dbReference>
<keyword evidence="3" id="KW-1003">Cell membrane</keyword>
<evidence type="ECO:0000313" key="9">
    <source>
        <dbReference type="EMBL" id="KFJ08376.1"/>
    </source>
</evidence>
<evidence type="ECO:0000256" key="6">
    <source>
        <dbReference type="ARBA" id="ARBA00023136"/>
    </source>
</evidence>
<proteinExistence type="inferred from homology"/>
<feature type="transmembrane region" description="Helical" evidence="7">
    <location>
        <begin position="7"/>
        <end position="29"/>
    </location>
</feature>
<comment type="caution">
    <text evidence="9">The sequence shown here is derived from an EMBL/GenBank/DDBJ whole genome shotgun (WGS) entry which is preliminary data.</text>
</comment>
<dbReference type="Proteomes" id="UP000029080">
    <property type="component" value="Unassembled WGS sequence"/>
</dbReference>
<evidence type="ECO:0000256" key="8">
    <source>
        <dbReference type="SAM" id="MobiDB-lite"/>
    </source>
</evidence>
<evidence type="ECO:0000256" key="4">
    <source>
        <dbReference type="ARBA" id="ARBA00022692"/>
    </source>
</evidence>
<keyword evidence="4 7" id="KW-0812">Transmembrane</keyword>
<feature type="region of interest" description="Disordered" evidence="8">
    <location>
        <begin position="317"/>
        <end position="341"/>
    </location>
</feature>
<dbReference type="CDD" id="cd06261">
    <property type="entry name" value="TM_PBP2"/>
    <property type="match status" value="1"/>
</dbReference>
<evidence type="ECO:0000256" key="5">
    <source>
        <dbReference type="ARBA" id="ARBA00022989"/>
    </source>
</evidence>
<reference evidence="9 10" key="1">
    <citation type="submission" date="2014-03" db="EMBL/GenBank/DDBJ databases">
        <title>Genomics of Bifidobacteria.</title>
        <authorList>
            <person name="Ventura M."/>
            <person name="Milani C."/>
            <person name="Lugli G.A."/>
        </authorList>
    </citation>
    <scope>NUCLEOTIDE SEQUENCE [LARGE SCALE GENOMIC DNA]</scope>
    <source>
        <strain evidence="9 10">JCM 13495</strain>
    </source>
</reference>
<feature type="transmembrane region" description="Helical" evidence="7">
    <location>
        <begin position="133"/>
        <end position="159"/>
    </location>
</feature>
<comment type="similarity">
    <text evidence="7">Belongs to the binding-protein-dependent transport system permease family.</text>
</comment>
<keyword evidence="10" id="KW-1185">Reference proteome</keyword>
<evidence type="ECO:0000256" key="7">
    <source>
        <dbReference type="RuleBase" id="RU363032"/>
    </source>
</evidence>
<sequence>MRFVVRRLMLFVIALLGISILIFAAVRILPGDIASVMAGMNAPPERVQSLREQLGLDRSLVQQYTDWFSGIIRGDFGTSMLTGRSISSQIGSRASITMPLIILGLCVAMALGLPLGFMTVAAKSPRVRGALRLVGLIGGSIPALWGGLILILLFARGIGLIGILPSQGFPTQGWGSPPAAFMALILPAVSVGVIVAASLMRYVGAAVGSVASSGFIDMAMGCGMTRQQALLRVGCRLAVPQLVSVLGLTFVEMITGVMVIENLFALPGLGSGLVTDMGNRDLIAVQSELFMLASVFLIIGMAVDIAHRVLDPRLDGTDDMSTARNEENSAHANPDEQEVSQ</sequence>
<dbReference type="InterPro" id="IPR045621">
    <property type="entry name" value="BPD_transp_1_N"/>
</dbReference>
<dbReference type="EMBL" id="JGZU01000002">
    <property type="protein sequence ID" value="KFJ08376.1"/>
    <property type="molecule type" value="Genomic_DNA"/>
</dbReference>